<dbReference type="OrthoDB" id="1973431at2"/>
<dbReference type="Proteomes" id="UP000013523">
    <property type="component" value="Chromosome"/>
</dbReference>
<keyword evidence="2" id="KW-1185">Reference proteome</keyword>
<reference evidence="1 2" key="1">
    <citation type="submission" date="2012-01" db="EMBL/GenBank/DDBJ databases">
        <title>Complete sequence of chromosome of Clostridium pasteurianum BC1.</title>
        <authorList>
            <consortium name="US DOE Joint Genome Institute"/>
            <person name="Lucas S."/>
            <person name="Han J."/>
            <person name="Lapidus A."/>
            <person name="Cheng J.-F."/>
            <person name="Goodwin L."/>
            <person name="Pitluck S."/>
            <person name="Peters L."/>
            <person name="Mikhailova N."/>
            <person name="Teshima H."/>
            <person name="Detter J.C."/>
            <person name="Han C."/>
            <person name="Tapia R."/>
            <person name="Land M."/>
            <person name="Hauser L."/>
            <person name="Kyrpides N."/>
            <person name="Ivanova N."/>
            <person name="Pagani I."/>
            <person name="Dunn J."/>
            <person name="Taghavi S."/>
            <person name="Francis A."/>
            <person name="van der Lelie D."/>
            <person name="Woyke T."/>
        </authorList>
    </citation>
    <scope>NUCLEOTIDE SEQUENCE [LARGE SCALE GENOMIC DNA]</scope>
    <source>
        <strain evidence="1 2">BC1</strain>
    </source>
</reference>
<organism evidence="1 2">
    <name type="scientific">Clostridium pasteurianum BC1</name>
    <dbReference type="NCBI Taxonomy" id="86416"/>
    <lineage>
        <taxon>Bacteria</taxon>
        <taxon>Bacillati</taxon>
        <taxon>Bacillota</taxon>
        <taxon>Clostridia</taxon>
        <taxon>Eubacteriales</taxon>
        <taxon>Clostridiaceae</taxon>
        <taxon>Clostridium</taxon>
    </lineage>
</organism>
<dbReference type="KEGG" id="cpas:Clopa_4651"/>
<dbReference type="HOGENOM" id="CLU_2842092_0_0_9"/>
<dbReference type="PATRIC" id="fig|86416.3.peg.4641"/>
<sequence length="65" mass="7690">MYITSIDVLFLVHLSEKHIPKREREYINCIDFDKLGASLKYLKYNKGLKLIDIKTQEGYMVKIVI</sequence>
<evidence type="ECO:0000313" key="1">
    <source>
        <dbReference type="EMBL" id="AGK99342.1"/>
    </source>
</evidence>
<protein>
    <submittedName>
        <fullName evidence="1">Uncharacterized protein</fullName>
    </submittedName>
</protein>
<dbReference type="EMBL" id="CP003261">
    <property type="protein sequence ID" value="AGK99342.1"/>
    <property type="molecule type" value="Genomic_DNA"/>
</dbReference>
<dbReference type="RefSeq" id="WP_015617611.1">
    <property type="nucleotide sequence ID" value="NC_021182.1"/>
</dbReference>
<dbReference type="STRING" id="86416.Clopa_4651"/>
<dbReference type="AlphaFoldDB" id="R4K833"/>
<accession>R4K833</accession>
<evidence type="ECO:0000313" key="2">
    <source>
        <dbReference type="Proteomes" id="UP000013523"/>
    </source>
</evidence>
<proteinExistence type="predicted"/>
<name>R4K833_CLOPA</name>
<gene>
    <name evidence="1" type="ORF">Clopa_4651</name>
</gene>